<name>A0A1L8FJR7_XENLA</name>
<dbReference type="OrthoDB" id="9880358at2759"/>
<dbReference type="Pfam" id="PF07714">
    <property type="entry name" value="PK_Tyr_Ser-Thr"/>
    <property type="match status" value="2"/>
</dbReference>
<dbReference type="Gene3D" id="1.10.510.10">
    <property type="entry name" value="Transferase(Phosphotransferase) domain 1"/>
    <property type="match status" value="2"/>
</dbReference>
<gene>
    <name evidence="4" type="primary">LOC108696218</name>
</gene>
<dbReference type="KEGG" id="xla:108696218"/>
<dbReference type="InterPro" id="IPR001245">
    <property type="entry name" value="Ser-Thr/Tyr_kinase_cat_dom"/>
</dbReference>
<keyword evidence="3" id="KW-1185">Reference proteome</keyword>
<dbReference type="RefSeq" id="XP_018080862.1">
    <property type="nucleotide sequence ID" value="XM_018225373.2"/>
</dbReference>
<dbReference type="GO" id="GO:0004715">
    <property type="term" value="F:non-membrane spanning protein tyrosine kinase activity"/>
    <property type="evidence" value="ECO:0000318"/>
    <property type="project" value="GO_Central"/>
</dbReference>
<reference evidence="4" key="1">
    <citation type="submission" date="2025-08" db="UniProtKB">
        <authorList>
            <consortium name="RefSeq"/>
        </authorList>
    </citation>
    <scope>IDENTIFICATION</scope>
    <source>
        <strain evidence="4">J_2021</strain>
        <tissue evidence="4">Erythrocytes</tissue>
    </source>
</reference>
<sequence length="1257" mass="144824">MAQTDTETCKDCGARKDAGTNTIFHHYFCYDIYIVSAPEPQSTKQRVIDEFMDERLVKPLEEQGYKCFHGCRNMVGGELILQAMSYPITLIPTTIVPVYKDKDFASIRNLLLRPDFLERIVFLSFDSTKVFPSILSKNSYSINSKDVNLLQKLIHTINKNSSQIPLCQRKRQYEMRHDPESTVSTTASEFHRNCLFRRTSISRIVPIQRMTSVASVISEEMTIYSDSEVQKIDDDVFLEDLKNVTSPNELLCHCHHHNDKIRHYAANTLVRIIQKDITTFCNNTNLQNVEKEVRSMVETENMKQCEKDCNFRKLYFWILAAIYIRIYKNNDADLKAHIKSLTLKKYKTGTKAFDDVCQKNYNKLTISIHAKIKTWPKSLDSNDLHIQKLENCIALLDQKASHNTEKSDDMNTMIKYLINLPWDIKYIFVVIITEKIFEKKYTDGSIYFFSQICASVGQKHKEILLDVVERTTEHILQSYTKGSIKASLKLLSIIWDLHVKKRKQDEHLNTILKHFFKKLIYHPLNDVRNFVAPLLFSGDMDNFEVQHLGSTCVIADEDLVESCIREKLSIDHPDMIMKGKVQTISKASVFEVDTQDGKALLYMFRQKTLNDILQTNSTDEAYESFDEMLKVVKLCQGNDCIASLKNIISNGIPPFYVVEDNKPLLHFLHAIENQLTWSQMTGILIDISKAVEHCHNNFVILRDITPASFFVVPKADGSFQAKLANFTYAKCLSKDGSNFNQEDSDDINLLCFRGDTHEPVAAYFSSPETLKNKEFSIFSESWMLNATFYSVVLYGKQPFQELAHLNTIQFVNEIISNHDAIIPASFPPELWKILKTNFAYVNLHRMAPERVLAELEKYKNNLGVVRDTVHSINSICCYINPEDIQKDYVDLNDGLILEETKQQDQKVFRDFFDRTNHRETVSIRMNLNTRKKIKALKHKNILCVAEILTGLYTTTLVSYPFEIYTYTLDNIDAFTPVDELLSYFEQITAALQELHSQNILHCDLRCSHIYVSPCDGTLKLGHFGRAVSLEGQSCVFKMMPPDAEKWSAPEVRTNGMYSKLSDIFNLAAVFWEALGYQKTVIYGNHPLVPFAASNIHMEKNSTPTTENWKDSVSELVIWMQKCWHPNPTKRPSLECISETIKNLSTNYKGHRKETSGSLEDIYNIDEEYDDIYEEIPSNSNVVPLRYDSDQNIASAEDASNENHLNVEYAWLRVVDELVSEKGIVNNTTKFIFFKENTEYSDVGINYKKSRKNRGIVL</sequence>
<proteinExistence type="predicted"/>
<dbReference type="InterPro" id="IPR050198">
    <property type="entry name" value="Non-receptor_tyrosine_kinases"/>
</dbReference>
<dbReference type="GO" id="GO:0005524">
    <property type="term" value="F:ATP binding"/>
    <property type="evidence" value="ECO:0007669"/>
    <property type="project" value="UniProtKB-KW"/>
</dbReference>
<dbReference type="Proteomes" id="UP000186698">
    <property type="component" value="Chromosome 7L"/>
</dbReference>
<dbReference type="OMA" id="ECISETI"/>
<evidence type="ECO:0000313" key="3">
    <source>
        <dbReference type="Proteomes" id="UP000186698"/>
    </source>
</evidence>
<dbReference type="InterPro" id="IPR000719">
    <property type="entry name" value="Prot_kinase_dom"/>
</dbReference>
<dbReference type="InterPro" id="IPR011009">
    <property type="entry name" value="Kinase-like_dom_sf"/>
</dbReference>
<protein>
    <submittedName>
        <fullName evidence="4">Uncharacterized protein LOC108696218</fullName>
    </submittedName>
</protein>
<dbReference type="AlphaFoldDB" id="A0A1L8FJR7"/>
<dbReference type="GeneID" id="108696218"/>
<keyword evidence="1" id="KW-0547">Nucleotide-binding</keyword>
<dbReference type="CTD" id="108696218"/>
<dbReference type="Bgee" id="108696218">
    <property type="expression patterns" value="Expressed in spleen and 14 other cell types or tissues"/>
</dbReference>
<dbReference type="GO" id="GO:0005886">
    <property type="term" value="C:plasma membrane"/>
    <property type="evidence" value="ECO:0000318"/>
    <property type="project" value="GO_Central"/>
</dbReference>
<evidence type="ECO:0000256" key="2">
    <source>
        <dbReference type="ARBA" id="ARBA00022840"/>
    </source>
</evidence>
<organism evidence="3 4">
    <name type="scientific">Xenopus laevis</name>
    <name type="common">African clawed frog</name>
    <dbReference type="NCBI Taxonomy" id="8355"/>
    <lineage>
        <taxon>Eukaryota</taxon>
        <taxon>Metazoa</taxon>
        <taxon>Chordata</taxon>
        <taxon>Craniata</taxon>
        <taxon>Vertebrata</taxon>
        <taxon>Euteleostomi</taxon>
        <taxon>Amphibia</taxon>
        <taxon>Batrachia</taxon>
        <taxon>Anura</taxon>
        <taxon>Pipoidea</taxon>
        <taxon>Pipidae</taxon>
        <taxon>Xenopodinae</taxon>
        <taxon>Xenopus</taxon>
        <taxon>Xenopus</taxon>
    </lineage>
</organism>
<dbReference type="SUPFAM" id="SSF56112">
    <property type="entry name" value="Protein kinase-like (PK-like)"/>
    <property type="match status" value="2"/>
</dbReference>
<keyword evidence="2" id="KW-0067">ATP-binding</keyword>
<evidence type="ECO:0000256" key="1">
    <source>
        <dbReference type="ARBA" id="ARBA00022741"/>
    </source>
</evidence>
<evidence type="ECO:0000313" key="4">
    <source>
        <dbReference type="RefSeq" id="XP_018080862.1"/>
    </source>
</evidence>
<dbReference type="PANTHER" id="PTHR24418">
    <property type="entry name" value="TYROSINE-PROTEIN KINASE"/>
    <property type="match status" value="1"/>
</dbReference>
<dbReference type="PaxDb" id="8355-A0A1L8FJR7"/>
<dbReference type="PROSITE" id="PS50011">
    <property type="entry name" value="PROTEIN_KINASE_DOM"/>
    <property type="match status" value="1"/>
</dbReference>
<accession>A0A1L8FJR7</accession>
<dbReference type="STRING" id="8355.A0A1L8FJR7"/>